<comment type="caution">
    <text evidence="2">The sequence shown here is derived from an EMBL/GenBank/DDBJ whole genome shotgun (WGS) entry which is preliminary data.</text>
</comment>
<dbReference type="InterPro" id="IPR013078">
    <property type="entry name" value="His_Pase_superF_clade-1"/>
</dbReference>
<dbReference type="Proteomes" id="UP000642284">
    <property type="component" value="Unassembled WGS sequence"/>
</dbReference>
<evidence type="ECO:0000313" key="2">
    <source>
        <dbReference type="EMBL" id="MBC9714469.1"/>
    </source>
</evidence>
<protein>
    <submittedName>
        <fullName evidence="2">Histidine phosphatase family protein</fullName>
    </submittedName>
</protein>
<dbReference type="Gene3D" id="3.40.50.1240">
    <property type="entry name" value="Phosphoglycerate mutase-like"/>
    <property type="match status" value="1"/>
</dbReference>
<name>A0ABR7SGX7_9ACTN</name>
<feature type="region of interest" description="Disordered" evidence="1">
    <location>
        <begin position="198"/>
        <end position="236"/>
    </location>
</feature>
<gene>
    <name evidence="2" type="ORF">H9Y04_18065</name>
</gene>
<dbReference type="EMBL" id="JACTVJ010000007">
    <property type="protein sequence ID" value="MBC9714469.1"/>
    <property type="molecule type" value="Genomic_DNA"/>
</dbReference>
<feature type="compositionally biased region" description="Basic and acidic residues" evidence="1">
    <location>
        <begin position="223"/>
        <end position="236"/>
    </location>
</feature>
<reference evidence="2 3" key="1">
    <citation type="submission" date="2020-08" db="EMBL/GenBank/DDBJ databases">
        <title>Genemic of Streptomyces polyaspartic.</title>
        <authorList>
            <person name="Liu W."/>
        </authorList>
    </citation>
    <scope>NUCLEOTIDE SEQUENCE [LARGE SCALE GENOMIC DNA]</scope>
    <source>
        <strain evidence="2 3">TRM66268-LWL</strain>
    </source>
</reference>
<dbReference type="RefSeq" id="WP_187814895.1">
    <property type="nucleotide sequence ID" value="NZ_JACTVJ010000007.1"/>
</dbReference>
<organism evidence="2 3">
    <name type="scientific">Streptomyces polyasparticus</name>
    <dbReference type="NCBI Taxonomy" id="2767826"/>
    <lineage>
        <taxon>Bacteria</taxon>
        <taxon>Bacillati</taxon>
        <taxon>Actinomycetota</taxon>
        <taxon>Actinomycetes</taxon>
        <taxon>Kitasatosporales</taxon>
        <taxon>Streptomycetaceae</taxon>
        <taxon>Streptomyces</taxon>
    </lineage>
</organism>
<proteinExistence type="predicted"/>
<dbReference type="InterPro" id="IPR029033">
    <property type="entry name" value="His_PPase_superfam"/>
</dbReference>
<sequence>MTTYILRHGETHSSPQYLVNGDPTRPIPLSKEGLASCGLAWHLLPLRQVSTWLCSEFPRAHQTASRLMGVPEPDPVIVPQLNELDYGDFEGGPFLEYAAWLTEHGGWRRPPRARESQREGIRRMLTGLRATVEHPSPRVIVCHGLLVSVLLWHRERSADEPMPLFFPEAPYVQPLTFTDEELLSCAKHLLADLDAEQDDGARSHTALGKPRKDHEAEVATFDRVNHPHAQRELPDA</sequence>
<accession>A0ABR7SGX7</accession>
<evidence type="ECO:0000256" key="1">
    <source>
        <dbReference type="SAM" id="MobiDB-lite"/>
    </source>
</evidence>
<keyword evidence="3" id="KW-1185">Reference proteome</keyword>
<evidence type="ECO:0000313" key="3">
    <source>
        <dbReference type="Proteomes" id="UP000642284"/>
    </source>
</evidence>
<dbReference type="Pfam" id="PF00300">
    <property type="entry name" value="His_Phos_1"/>
    <property type="match status" value="1"/>
</dbReference>
<dbReference type="SUPFAM" id="SSF53254">
    <property type="entry name" value="Phosphoglycerate mutase-like"/>
    <property type="match status" value="1"/>
</dbReference>
<dbReference type="SMART" id="SM00855">
    <property type="entry name" value="PGAM"/>
    <property type="match status" value="1"/>
</dbReference>